<keyword evidence="8" id="KW-1185">Reference proteome</keyword>
<dbReference type="Gene3D" id="1.10.1740.10">
    <property type="match status" value="1"/>
</dbReference>
<dbReference type="SUPFAM" id="SSF88946">
    <property type="entry name" value="Sigma2 domain of RNA polymerase sigma factors"/>
    <property type="match status" value="1"/>
</dbReference>
<reference evidence="7 8" key="1">
    <citation type="submission" date="2020-08" db="EMBL/GenBank/DDBJ databases">
        <title>Sphingobacterium sp. DN00404 isolated from aquaculture water.</title>
        <authorList>
            <person name="Zhang M."/>
        </authorList>
    </citation>
    <scope>NUCLEOTIDE SEQUENCE [LARGE SCALE GENOMIC DNA]</scope>
    <source>
        <strain evidence="7 8">DN00404</strain>
    </source>
</reference>
<evidence type="ECO:0000259" key="5">
    <source>
        <dbReference type="Pfam" id="PF04542"/>
    </source>
</evidence>
<organism evidence="7 8">
    <name type="scientific">Sphingobacterium micropteri</name>
    <dbReference type="NCBI Taxonomy" id="2763501"/>
    <lineage>
        <taxon>Bacteria</taxon>
        <taxon>Pseudomonadati</taxon>
        <taxon>Bacteroidota</taxon>
        <taxon>Sphingobacteriia</taxon>
        <taxon>Sphingobacteriales</taxon>
        <taxon>Sphingobacteriaceae</taxon>
        <taxon>Sphingobacterium</taxon>
    </lineage>
</organism>
<name>A0ABR7YMD8_9SPHI</name>
<dbReference type="PANTHER" id="PTHR43133:SF46">
    <property type="entry name" value="RNA POLYMERASE SIGMA-70 FACTOR ECF SUBFAMILY"/>
    <property type="match status" value="1"/>
</dbReference>
<dbReference type="InterPro" id="IPR013249">
    <property type="entry name" value="RNA_pol_sigma70_r4_t2"/>
</dbReference>
<dbReference type="EMBL" id="JACOIK010000004">
    <property type="protein sequence ID" value="MBD1432495.1"/>
    <property type="molecule type" value="Genomic_DNA"/>
</dbReference>
<dbReference type="InterPro" id="IPR014284">
    <property type="entry name" value="RNA_pol_sigma-70_dom"/>
</dbReference>
<dbReference type="InterPro" id="IPR036388">
    <property type="entry name" value="WH-like_DNA-bd_sf"/>
</dbReference>
<keyword evidence="2" id="KW-0805">Transcription regulation</keyword>
<accession>A0ABR7YMD8</accession>
<dbReference type="InterPro" id="IPR039425">
    <property type="entry name" value="RNA_pol_sigma-70-like"/>
</dbReference>
<dbReference type="InterPro" id="IPR007627">
    <property type="entry name" value="RNA_pol_sigma70_r2"/>
</dbReference>
<dbReference type="InterPro" id="IPR013324">
    <property type="entry name" value="RNA_pol_sigma_r3/r4-like"/>
</dbReference>
<evidence type="ECO:0000313" key="7">
    <source>
        <dbReference type="EMBL" id="MBD1432495.1"/>
    </source>
</evidence>
<dbReference type="Pfam" id="PF08281">
    <property type="entry name" value="Sigma70_r4_2"/>
    <property type="match status" value="1"/>
</dbReference>
<gene>
    <name evidence="7" type="ORF">H8B06_06655</name>
</gene>
<keyword evidence="3" id="KW-0731">Sigma factor</keyword>
<evidence type="ECO:0000256" key="1">
    <source>
        <dbReference type="ARBA" id="ARBA00010641"/>
    </source>
</evidence>
<evidence type="ECO:0000259" key="6">
    <source>
        <dbReference type="Pfam" id="PF08281"/>
    </source>
</evidence>
<comment type="caution">
    <text evidence="7">The sequence shown here is derived from an EMBL/GenBank/DDBJ whole genome shotgun (WGS) entry which is preliminary data.</text>
</comment>
<proteinExistence type="inferred from homology"/>
<dbReference type="NCBIfam" id="TIGR02937">
    <property type="entry name" value="sigma70-ECF"/>
    <property type="match status" value="1"/>
</dbReference>
<protein>
    <submittedName>
        <fullName evidence="7">Sigma-70 family RNA polymerase sigma factor</fullName>
    </submittedName>
</protein>
<dbReference type="PANTHER" id="PTHR43133">
    <property type="entry name" value="RNA POLYMERASE ECF-TYPE SIGMA FACTO"/>
    <property type="match status" value="1"/>
</dbReference>
<comment type="similarity">
    <text evidence="1">Belongs to the sigma-70 factor family. ECF subfamily.</text>
</comment>
<dbReference type="RefSeq" id="WP_190993512.1">
    <property type="nucleotide sequence ID" value="NZ_JACOIK010000004.1"/>
</dbReference>
<keyword evidence="4" id="KW-0804">Transcription</keyword>
<evidence type="ECO:0000256" key="2">
    <source>
        <dbReference type="ARBA" id="ARBA00023015"/>
    </source>
</evidence>
<dbReference type="Gene3D" id="1.10.10.10">
    <property type="entry name" value="Winged helix-like DNA-binding domain superfamily/Winged helix DNA-binding domain"/>
    <property type="match status" value="1"/>
</dbReference>
<evidence type="ECO:0000256" key="4">
    <source>
        <dbReference type="ARBA" id="ARBA00023163"/>
    </source>
</evidence>
<dbReference type="Pfam" id="PF04542">
    <property type="entry name" value="Sigma70_r2"/>
    <property type="match status" value="1"/>
</dbReference>
<dbReference type="Proteomes" id="UP000602759">
    <property type="component" value="Unassembled WGS sequence"/>
</dbReference>
<dbReference type="SUPFAM" id="SSF88659">
    <property type="entry name" value="Sigma3 and sigma4 domains of RNA polymerase sigma factors"/>
    <property type="match status" value="1"/>
</dbReference>
<feature type="domain" description="RNA polymerase sigma factor 70 region 4 type 2" evidence="6">
    <location>
        <begin position="120"/>
        <end position="169"/>
    </location>
</feature>
<dbReference type="InterPro" id="IPR013325">
    <property type="entry name" value="RNA_pol_sigma_r2"/>
</dbReference>
<sequence>MKTNIGYFEDFKNGRESALKYLMTRYGKELRFFAHSIIRNKEMAEEIVSDAFFKLWQRRDKVVKESNIKAFLFIATRNACYDYLDSPQYRRSSDVEIEEEMAMADDDVMTRIIRVELIQLVIAELEKLPEQQAAIFKMTYLEGLHVDEICTRLHTTQSNVYFARSKAISTLKQIFKNKNVLIYVFFCCLVCQ</sequence>
<feature type="domain" description="RNA polymerase sigma-70 region 2" evidence="5">
    <location>
        <begin position="22"/>
        <end position="85"/>
    </location>
</feature>
<evidence type="ECO:0000313" key="8">
    <source>
        <dbReference type="Proteomes" id="UP000602759"/>
    </source>
</evidence>
<evidence type="ECO:0000256" key="3">
    <source>
        <dbReference type="ARBA" id="ARBA00023082"/>
    </source>
</evidence>